<proteinExistence type="predicted"/>
<protein>
    <submittedName>
        <fullName evidence="1">Uncharacterized protein</fullName>
    </submittedName>
</protein>
<evidence type="ECO:0000313" key="1">
    <source>
        <dbReference type="EMBL" id="KAF5776986.1"/>
    </source>
</evidence>
<evidence type="ECO:0000313" key="2">
    <source>
        <dbReference type="Proteomes" id="UP000215914"/>
    </source>
</evidence>
<name>A0A9K3ENA0_HELAN</name>
<dbReference type="Proteomes" id="UP000215914">
    <property type="component" value="Unassembled WGS sequence"/>
</dbReference>
<accession>A0A9K3ENA0</accession>
<dbReference type="EMBL" id="MNCJ02000327">
    <property type="protein sequence ID" value="KAF5776986.1"/>
    <property type="molecule type" value="Genomic_DNA"/>
</dbReference>
<dbReference type="AlphaFoldDB" id="A0A9K3ENA0"/>
<gene>
    <name evidence="1" type="ORF">HanXRQr2_Chr12g0530341</name>
</gene>
<sequence>MPCTSQNFYNSGPSGWIDDEPGHHICLQSWAWIAFCQWVYLSGQALLDV</sequence>
<dbReference type="Gramene" id="mRNA:HanXRQr2_Chr12g0530341">
    <property type="protein sequence ID" value="CDS:HanXRQr2_Chr12g0530341.1"/>
    <property type="gene ID" value="HanXRQr2_Chr12g0530341"/>
</dbReference>
<reference evidence="1" key="1">
    <citation type="journal article" date="2017" name="Nature">
        <title>The sunflower genome provides insights into oil metabolism, flowering and Asterid evolution.</title>
        <authorList>
            <person name="Badouin H."/>
            <person name="Gouzy J."/>
            <person name="Grassa C.J."/>
            <person name="Murat F."/>
            <person name="Staton S.E."/>
            <person name="Cottret L."/>
            <person name="Lelandais-Briere C."/>
            <person name="Owens G.L."/>
            <person name="Carrere S."/>
            <person name="Mayjonade B."/>
            <person name="Legrand L."/>
            <person name="Gill N."/>
            <person name="Kane N.C."/>
            <person name="Bowers J.E."/>
            <person name="Hubner S."/>
            <person name="Bellec A."/>
            <person name="Berard A."/>
            <person name="Berges H."/>
            <person name="Blanchet N."/>
            <person name="Boniface M.C."/>
            <person name="Brunel D."/>
            <person name="Catrice O."/>
            <person name="Chaidir N."/>
            <person name="Claudel C."/>
            <person name="Donnadieu C."/>
            <person name="Faraut T."/>
            <person name="Fievet G."/>
            <person name="Helmstetter N."/>
            <person name="King M."/>
            <person name="Knapp S.J."/>
            <person name="Lai Z."/>
            <person name="Le Paslier M.C."/>
            <person name="Lippi Y."/>
            <person name="Lorenzon L."/>
            <person name="Mandel J.R."/>
            <person name="Marage G."/>
            <person name="Marchand G."/>
            <person name="Marquand E."/>
            <person name="Bret-Mestries E."/>
            <person name="Morien E."/>
            <person name="Nambeesan S."/>
            <person name="Nguyen T."/>
            <person name="Pegot-Espagnet P."/>
            <person name="Pouilly N."/>
            <person name="Raftis F."/>
            <person name="Sallet E."/>
            <person name="Schiex T."/>
            <person name="Thomas J."/>
            <person name="Vandecasteele C."/>
            <person name="Vares D."/>
            <person name="Vear F."/>
            <person name="Vautrin S."/>
            <person name="Crespi M."/>
            <person name="Mangin B."/>
            <person name="Burke J.M."/>
            <person name="Salse J."/>
            <person name="Munos S."/>
            <person name="Vincourt P."/>
            <person name="Rieseberg L.H."/>
            <person name="Langlade N.B."/>
        </authorList>
    </citation>
    <scope>NUCLEOTIDE SEQUENCE</scope>
    <source>
        <tissue evidence="1">Leaves</tissue>
    </source>
</reference>
<keyword evidence="2" id="KW-1185">Reference proteome</keyword>
<organism evidence="1 2">
    <name type="scientific">Helianthus annuus</name>
    <name type="common">Common sunflower</name>
    <dbReference type="NCBI Taxonomy" id="4232"/>
    <lineage>
        <taxon>Eukaryota</taxon>
        <taxon>Viridiplantae</taxon>
        <taxon>Streptophyta</taxon>
        <taxon>Embryophyta</taxon>
        <taxon>Tracheophyta</taxon>
        <taxon>Spermatophyta</taxon>
        <taxon>Magnoliopsida</taxon>
        <taxon>eudicotyledons</taxon>
        <taxon>Gunneridae</taxon>
        <taxon>Pentapetalae</taxon>
        <taxon>asterids</taxon>
        <taxon>campanulids</taxon>
        <taxon>Asterales</taxon>
        <taxon>Asteraceae</taxon>
        <taxon>Asteroideae</taxon>
        <taxon>Heliantheae alliance</taxon>
        <taxon>Heliantheae</taxon>
        <taxon>Helianthus</taxon>
    </lineage>
</organism>
<reference evidence="1" key="2">
    <citation type="submission" date="2020-06" db="EMBL/GenBank/DDBJ databases">
        <title>Helianthus annuus Genome sequencing and assembly Release 2.</title>
        <authorList>
            <person name="Gouzy J."/>
            <person name="Langlade N."/>
            <person name="Munos S."/>
        </authorList>
    </citation>
    <scope>NUCLEOTIDE SEQUENCE</scope>
    <source>
        <tissue evidence="1">Leaves</tissue>
    </source>
</reference>
<comment type="caution">
    <text evidence="1">The sequence shown here is derived from an EMBL/GenBank/DDBJ whole genome shotgun (WGS) entry which is preliminary data.</text>
</comment>